<feature type="non-terminal residue" evidence="1">
    <location>
        <position position="105"/>
    </location>
</feature>
<dbReference type="EMBL" id="BARU01036785">
    <property type="protein sequence ID" value="GAH80912.1"/>
    <property type="molecule type" value="Genomic_DNA"/>
</dbReference>
<protein>
    <submittedName>
        <fullName evidence="1">Uncharacterized protein</fullName>
    </submittedName>
</protein>
<gene>
    <name evidence="1" type="ORF">S03H2_57386</name>
</gene>
<reference evidence="1" key="1">
    <citation type="journal article" date="2014" name="Front. Microbiol.">
        <title>High frequency of phylogenetically diverse reductive dehalogenase-homologous genes in deep subseafloor sedimentary metagenomes.</title>
        <authorList>
            <person name="Kawai M."/>
            <person name="Futagami T."/>
            <person name="Toyoda A."/>
            <person name="Takaki Y."/>
            <person name="Nishi S."/>
            <person name="Hori S."/>
            <person name="Arai W."/>
            <person name="Tsubouchi T."/>
            <person name="Morono Y."/>
            <person name="Uchiyama I."/>
            <person name="Ito T."/>
            <person name="Fujiyama A."/>
            <person name="Inagaki F."/>
            <person name="Takami H."/>
        </authorList>
    </citation>
    <scope>NUCLEOTIDE SEQUENCE</scope>
    <source>
        <strain evidence="1">Expedition CK06-06</strain>
    </source>
</reference>
<dbReference type="AlphaFoldDB" id="X1IGS7"/>
<comment type="caution">
    <text evidence="1">The sequence shown here is derived from an EMBL/GenBank/DDBJ whole genome shotgun (WGS) entry which is preliminary data.</text>
</comment>
<evidence type="ECO:0000313" key="1">
    <source>
        <dbReference type="EMBL" id="GAH80912.1"/>
    </source>
</evidence>
<sequence length="105" mass="11198">MAESSLFLIWVSPTSFEGNDNTISVTVSTEGLTESRTPYTGTITVTSNGGTKTIDVSMIVIPTGVVVYPNPFSPAGYTNLTFWGTGVPYAKIRIFTLAGELVKTL</sequence>
<name>X1IGS7_9ZZZZ</name>
<organism evidence="1">
    <name type="scientific">marine sediment metagenome</name>
    <dbReference type="NCBI Taxonomy" id="412755"/>
    <lineage>
        <taxon>unclassified sequences</taxon>
        <taxon>metagenomes</taxon>
        <taxon>ecological metagenomes</taxon>
    </lineage>
</organism>
<accession>X1IGS7</accession>
<proteinExistence type="predicted"/>